<reference evidence="2" key="1">
    <citation type="submission" date="2020-03" db="EMBL/GenBank/DDBJ databases">
        <title>The deep terrestrial virosphere.</title>
        <authorList>
            <person name="Holmfeldt K."/>
            <person name="Nilsson E."/>
            <person name="Simone D."/>
            <person name="Lopez-Fernandez M."/>
            <person name="Wu X."/>
            <person name="de Brujin I."/>
            <person name="Lundin D."/>
            <person name="Andersson A."/>
            <person name="Bertilsson S."/>
            <person name="Dopson M."/>
        </authorList>
    </citation>
    <scope>NUCLEOTIDE SEQUENCE</scope>
    <source>
        <strain evidence="2">MM171B00243</strain>
    </source>
</reference>
<accession>A0A6M3M9N3</accession>
<proteinExistence type="predicted"/>
<dbReference type="EMBL" id="MT143883">
    <property type="protein sequence ID" value="QJB04497.1"/>
    <property type="molecule type" value="Genomic_DNA"/>
</dbReference>
<evidence type="ECO:0000313" key="2">
    <source>
        <dbReference type="EMBL" id="QJB04497.1"/>
    </source>
</evidence>
<organism evidence="2">
    <name type="scientific">viral metagenome</name>
    <dbReference type="NCBI Taxonomy" id="1070528"/>
    <lineage>
        <taxon>unclassified sequences</taxon>
        <taxon>metagenomes</taxon>
        <taxon>organismal metagenomes</taxon>
    </lineage>
</organism>
<name>A0A6M3M9N3_9ZZZZ</name>
<dbReference type="AlphaFoldDB" id="A0A6M3M9N3"/>
<feature type="region of interest" description="Disordered" evidence="1">
    <location>
        <begin position="99"/>
        <end position="137"/>
    </location>
</feature>
<feature type="compositionally biased region" description="Basic and acidic residues" evidence="1">
    <location>
        <begin position="113"/>
        <end position="137"/>
    </location>
</feature>
<evidence type="ECO:0000256" key="1">
    <source>
        <dbReference type="SAM" id="MobiDB-lite"/>
    </source>
</evidence>
<sequence length="137" mass="15522">MKRLMTTGTILKCSREAESHRGGLRKVRGEMVCEQCYAKENGYELKKGAGRQTLCPRCGEPLMTRDRRGGISIKSLSTRGRKAILTCECGYEKTIKNPFGGPSDRNVAARQRLQSEARRKKHEALQKEHEALRKTKE</sequence>
<protein>
    <submittedName>
        <fullName evidence="2">Uncharacterized protein</fullName>
    </submittedName>
</protein>
<gene>
    <name evidence="2" type="ORF">MM171B00243_0051</name>
</gene>